<dbReference type="WBParaSite" id="ES5_v2.g18519.t1">
    <property type="protein sequence ID" value="ES5_v2.g18519.t1"/>
    <property type="gene ID" value="ES5_v2.g18519"/>
</dbReference>
<sequence>MPGGGISGDSTNGATTLDQELNLNNAPALEKIRENESLADTISPRKLTDIGVGITSERLGVLPPSNVHGQSIGGHVSSIHSGIGD</sequence>
<name>A0AC34FMN5_9BILA</name>
<organism evidence="1 2">
    <name type="scientific">Panagrolaimus sp. ES5</name>
    <dbReference type="NCBI Taxonomy" id="591445"/>
    <lineage>
        <taxon>Eukaryota</taxon>
        <taxon>Metazoa</taxon>
        <taxon>Ecdysozoa</taxon>
        <taxon>Nematoda</taxon>
        <taxon>Chromadorea</taxon>
        <taxon>Rhabditida</taxon>
        <taxon>Tylenchina</taxon>
        <taxon>Panagrolaimomorpha</taxon>
        <taxon>Panagrolaimoidea</taxon>
        <taxon>Panagrolaimidae</taxon>
        <taxon>Panagrolaimus</taxon>
    </lineage>
</organism>
<reference evidence="2" key="1">
    <citation type="submission" date="2022-11" db="UniProtKB">
        <authorList>
            <consortium name="WormBaseParasite"/>
        </authorList>
    </citation>
    <scope>IDENTIFICATION</scope>
</reference>
<dbReference type="Proteomes" id="UP000887579">
    <property type="component" value="Unplaced"/>
</dbReference>
<proteinExistence type="predicted"/>
<evidence type="ECO:0000313" key="2">
    <source>
        <dbReference type="WBParaSite" id="ES5_v2.g18519.t1"/>
    </source>
</evidence>
<protein>
    <submittedName>
        <fullName evidence="2">Uncharacterized protein</fullName>
    </submittedName>
</protein>
<evidence type="ECO:0000313" key="1">
    <source>
        <dbReference type="Proteomes" id="UP000887579"/>
    </source>
</evidence>
<accession>A0AC34FMN5</accession>